<comment type="caution">
    <text evidence="2">The sequence shown here is derived from an EMBL/GenBank/DDBJ whole genome shotgun (WGS) entry which is preliminary data.</text>
</comment>
<dbReference type="SUPFAM" id="SSF140423">
    <property type="entry name" value="MW0975(SA0943)-like"/>
    <property type="match status" value="1"/>
</dbReference>
<accession>A0A841PKQ8</accession>
<reference evidence="2 3" key="1">
    <citation type="submission" date="2020-08" db="EMBL/GenBank/DDBJ databases">
        <title>Genomic Encyclopedia of Type Strains, Phase IV (KMG-IV): sequencing the most valuable type-strain genomes for metagenomic binning, comparative biology and taxonomic classification.</title>
        <authorList>
            <person name="Goeker M."/>
        </authorList>
    </citation>
    <scope>NUCLEOTIDE SEQUENCE [LARGE SCALE GENOMIC DNA]</scope>
    <source>
        <strain evidence="2 3">DSM 21769</strain>
    </source>
</reference>
<dbReference type="PROSITE" id="PS51257">
    <property type="entry name" value="PROKAR_LIPOPROTEIN"/>
    <property type="match status" value="1"/>
</dbReference>
<organism evidence="2 3">
    <name type="scientific">Geomicrobium halophilum</name>
    <dbReference type="NCBI Taxonomy" id="549000"/>
    <lineage>
        <taxon>Bacteria</taxon>
        <taxon>Bacillati</taxon>
        <taxon>Bacillota</taxon>
        <taxon>Bacilli</taxon>
        <taxon>Bacillales</taxon>
        <taxon>Geomicrobium</taxon>
    </lineage>
</organism>
<feature type="coiled-coil region" evidence="1">
    <location>
        <begin position="51"/>
        <end position="110"/>
    </location>
</feature>
<protein>
    <recommendedName>
        <fullName evidence="4">Cell-wall binding lipoprotein</fullName>
    </recommendedName>
</protein>
<dbReference type="AlphaFoldDB" id="A0A841PKQ8"/>
<gene>
    <name evidence="2" type="ORF">HNR44_001396</name>
</gene>
<dbReference type="InterPro" id="IPR036785">
    <property type="entry name" value="YkyA-like_sf"/>
</dbReference>
<keyword evidence="3" id="KW-1185">Reference proteome</keyword>
<dbReference type="Gene3D" id="1.20.120.570">
    <property type="entry name" value="YkyA-like"/>
    <property type="match status" value="1"/>
</dbReference>
<sequence length="182" mass="21393">MTTKLYKTCLGLMIFSALVSCGTTPEQRMQTHVEQTVELEEGFQEQQEPLLAAEEAERERFEEMMERGLNERDENEALVSEAIQYVEERKKRMEAERKSLKAAYEEFQKGAAYVHEIEDEDVEEQAMILVEVMEKRYEVHSALYEAYIQAASLDRELYEMFLEEEVDFGDLEEQINLIKQQV</sequence>
<evidence type="ECO:0000313" key="3">
    <source>
        <dbReference type="Proteomes" id="UP000568839"/>
    </source>
</evidence>
<dbReference type="EMBL" id="JACHHJ010000001">
    <property type="protein sequence ID" value="MBB6449447.1"/>
    <property type="molecule type" value="Genomic_DNA"/>
</dbReference>
<evidence type="ECO:0000256" key="1">
    <source>
        <dbReference type="SAM" id="Coils"/>
    </source>
</evidence>
<dbReference type="Proteomes" id="UP000568839">
    <property type="component" value="Unassembled WGS sequence"/>
</dbReference>
<evidence type="ECO:0000313" key="2">
    <source>
        <dbReference type="EMBL" id="MBB6449447.1"/>
    </source>
</evidence>
<keyword evidence="1" id="KW-0175">Coiled coil</keyword>
<dbReference type="InterPro" id="IPR019454">
    <property type="entry name" value="Lipoprot_YkyA-like"/>
</dbReference>
<name>A0A841PKQ8_9BACL</name>
<dbReference type="Pfam" id="PF10368">
    <property type="entry name" value="YkyA"/>
    <property type="match status" value="1"/>
</dbReference>
<proteinExistence type="predicted"/>
<evidence type="ECO:0008006" key="4">
    <source>
        <dbReference type="Google" id="ProtNLM"/>
    </source>
</evidence>
<dbReference type="RefSeq" id="WP_184403329.1">
    <property type="nucleotide sequence ID" value="NZ_JACHHJ010000001.1"/>
</dbReference>